<protein>
    <submittedName>
        <fullName evidence="7">Uncharacterized protein</fullName>
    </submittedName>
</protein>
<keyword evidence="5 6" id="KW-0472">Membrane</keyword>
<dbReference type="OrthoDB" id="268928at2759"/>
<sequence length="171" mass="18505">MSIPRSQYDPRSVFRFNLPKLDVGPKVRQVGTYLSGALHAKPPPDAPYDTVPVHITFVDWIPAICSTLGFLVTSLLDKSHLNSAFSGDAWGSEGPAAWRARVVLFIGVALMAGGLAGSLTVLILKYIVPDFTSFLYYGGANVGMNAGIMMSAMILWVSQSGSDEYEYQLTV</sequence>
<dbReference type="GeneID" id="39591520"/>
<evidence type="ECO:0000256" key="3">
    <source>
        <dbReference type="ARBA" id="ARBA00022692"/>
    </source>
</evidence>
<feature type="transmembrane region" description="Helical" evidence="6">
    <location>
        <begin position="102"/>
        <end position="128"/>
    </location>
</feature>
<evidence type="ECO:0000256" key="4">
    <source>
        <dbReference type="ARBA" id="ARBA00022989"/>
    </source>
</evidence>
<keyword evidence="8" id="KW-1185">Reference proteome</keyword>
<dbReference type="RefSeq" id="XP_028477254.1">
    <property type="nucleotide sequence ID" value="XM_028622362.1"/>
</dbReference>
<dbReference type="PANTHER" id="PTHR13180">
    <property type="entry name" value="SMALL MEMBRANE PROTEIN-RELATED"/>
    <property type="match status" value="1"/>
</dbReference>
<evidence type="ECO:0000256" key="2">
    <source>
        <dbReference type="ARBA" id="ARBA00005335"/>
    </source>
</evidence>
<name>A0A427XWU0_9TREE</name>
<evidence type="ECO:0000256" key="6">
    <source>
        <dbReference type="SAM" id="Phobius"/>
    </source>
</evidence>
<dbReference type="STRING" id="105984.A0A427XWU0"/>
<comment type="subcellular location">
    <subcellularLocation>
        <location evidence="1">Membrane</location>
        <topology evidence="1">Multi-pass membrane protein</topology>
    </subcellularLocation>
</comment>
<dbReference type="Proteomes" id="UP000279236">
    <property type="component" value="Unassembled WGS sequence"/>
</dbReference>
<dbReference type="AlphaFoldDB" id="A0A427XWU0"/>
<keyword evidence="4 6" id="KW-1133">Transmembrane helix</keyword>
<dbReference type="EMBL" id="RSCE01000004">
    <property type="protein sequence ID" value="RSH83302.1"/>
    <property type="molecule type" value="Genomic_DNA"/>
</dbReference>
<feature type="transmembrane region" description="Helical" evidence="6">
    <location>
        <begin position="134"/>
        <end position="157"/>
    </location>
</feature>
<comment type="similarity">
    <text evidence="2">Belongs to the UPF0220 family.</text>
</comment>
<reference evidence="7 8" key="1">
    <citation type="submission" date="2018-11" db="EMBL/GenBank/DDBJ databases">
        <title>Genome sequence of Apiotrichum porosum DSM 27194.</title>
        <authorList>
            <person name="Aliyu H."/>
            <person name="Gorte O."/>
            <person name="Ochsenreither K."/>
        </authorList>
    </citation>
    <scope>NUCLEOTIDE SEQUENCE [LARGE SCALE GENOMIC DNA]</scope>
    <source>
        <strain evidence="7 8">DSM 27194</strain>
    </source>
</reference>
<gene>
    <name evidence="7" type="ORF">EHS24_006977</name>
</gene>
<dbReference type="Pfam" id="PF05255">
    <property type="entry name" value="UPF0220"/>
    <property type="match status" value="1"/>
</dbReference>
<organism evidence="7 8">
    <name type="scientific">Apiotrichum porosum</name>
    <dbReference type="NCBI Taxonomy" id="105984"/>
    <lineage>
        <taxon>Eukaryota</taxon>
        <taxon>Fungi</taxon>
        <taxon>Dikarya</taxon>
        <taxon>Basidiomycota</taxon>
        <taxon>Agaricomycotina</taxon>
        <taxon>Tremellomycetes</taxon>
        <taxon>Trichosporonales</taxon>
        <taxon>Trichosporonaceae</taxon>
        <taxon>Apiotrichum</taxon>
    </lineage>
</organism>
<keyword evidence="3 6" id="KW-0812">Transmembrane</keyword>
<dbReference type="GO" id="GO:0016020">
    <property type="term" value="C:membrane"/>
    <property type="evidence" value="ECO:0007669"/>
    <property type="project" value="UniProtKB-SubCell"/>
</dbReference>
<accession>A0A427XWU0</accession>
<dbReference type="InterPro" id="IPR007919">
    <property type="entry name" value="UPF0220"/>
</dbReference>
<evidence type="ECO:0000256" key="5">
    <source>
        <dbReference type="ARBA" id="ARBA00023136"/>
    </source>
</evidence>
<evidence type="ECO:0000313" key="8">
    <source>
        <dbReference type="Proteomes" id="UP000279236"/>
    </source>
</evidence>
<proteinExistence type="inferred from homology"/>
<comment type="caution">
    <text evidence="7">The sequence shown here is derived from an EMBL/GenBank/DDBJ whole genome shotgun (WGS) entry which is preliminary data.</text>
</comment>
<evidence type="ECO:0000256" key="1">
    <source>
        <dbReference type="ARBA" id="ARBA00004141"/>
    </source>
</evidence>
<evidence type="ECO:0000313" key="7">
    <source>
        <dbReference type="EMBL" id="RSH83302.1"/>
    </source>
</evidence>